<dbReference type="GeneID" id="98000134"/>
<comment type="cofactor">
    <cofactor evidence="3">
        <name>Ca(2+)</name>
        <dbReference type="ChEBI" id="CHEBI:29108"/>
    </cofactor>
    <text evidence="3">Binds 1 Ca(2+) ion per subunit.</text>
</comment>
<keyword evidence="3" id="KW-0106">Calcium</keyword>
<keyword evidence="2" id="KW-0479">Metal-binding</keyword>
<comment type="cofactor">
    <cofactor evidence="2">
        <name>Mn(2+)</name>
        <dbReference type="ChEBI" id="CHEBI:29035"/>
    </cofactor>
    <text evidence="2">Binds 2 manganese ions per subunit.</text>
</comment>
<dbReference type="InterPro" id="IPR012347">
    <property type="entry name" value="Ferritin-like"/>
</dbReference>
<comment type="caution">
    <text evidence="4">The sequence shown here is derived from an EMBL/GenBank/DDBJ whole genome shotgun (WGS) entry which is preliminary data.</text>
</comment>
<evidence type="ECO:0000313" key="4">
    <source>
        <dbReference type="EMBL" id="RGD75449.1"/>
    </source>
</evidence>
<feature type="binding site" evidence="2">
    <location>
        <position position="68"/>
    </location>
    <ligand>
        <name>Mn(2+)</name>
        <dbReference type="ChEBI" id="CHEBI:29035"/>
        <label>1</label>
    </ligand>
</feature>
<dbReference type="CDD" id="cd01051">
    <property type="entry name" value="Mn_catalase"/>
    <property type="match status" value="1"/>
</dbReference>
<dbReference type="Pfam" id="PF05067">
    <property type="entry name" value="Mn_catalase"/>
    <property type="match status" value="1"/>
</dbReference>
<dbReference type="RefSeq" id="WP_007049778.1">
    <property type="nucleotide sequence ID" value="NZ_CABKNJ010000002.1"/>
</dbReference>
<sequence>MWVYKKMLQHPVEVSGKDLKMAKNVLTQYGGPDGELGASLRYLTQRFNMPLKEGTAILTDIGSEELGHLEMIGTIFSKLVEGATKDELIESGLAGYNIEHGCNPFYLNVDGVPWTAAYIGSKGDAEVDMYEDMDAEQKARITYENLIKMTDDPLLKNTLRFLREREVVHFQRFGEVLRLVQEDKARKKVF</sequence>
<dbReference type="Gene3D" id="1.20.1260.10">
    <property type="match status" value="1"/>
</dbReference>
<feature type="binding site" evidence="2">
    <location>
        <position position="35"/>
    </location>
    <ligand>
        <name>Mn(2+)</name>
        <dbReference type="ChEBI" id="CHEBI:29035"/>
        <label>1</label>
    </ligand>
</feature>
<dbReference type="InterPro" id="IPR009078">
    <property type="entry name" value="Ferritin-like_SF"/>
</dbReference>
<evidence type="ECO:0000256" key="3">
    <source>
        <dbReference type="PIRSR" id="PIRSR607760-2"/>
    </source>
</evidence>
<evidence type="ECO:0000313" key="5">
    <source>
        <dbReference type="Proteomes" id="UP000261212"/>
    </source>
</evidence>
<organism evidence="4 5">
    <name type="scientific">Anaerofustis stercorihominis</name>
    <dbReference type="NCBI Taxonomy" id="214853"/>
    <lineage>
        <taxon>Bacteria</taxon>
        <taxon>Bacillati</taxon>
        <taxon>Bacillota</taxon>
        <taxon>Clostridia</taxon>
        <taxon>Eubacteriales</taxon>
        <taxon>Eubacteriaceae</taxon>
        <taxon>Anaerofustis</taxon>
    </lineage>
</organism>
<dbReference type="AlphaFoldDB" id="A0A3E3E2Q7"/>
<proteinExistence type="inferred from homology"/>
<feature type="binding site" evidence="3">
    <location>
        <position position="60"/>
    </location>
    <ligand>
        <name>Ca(2+)</name>
        <dbReference type="ChEBI" id="CHEBI:29108"/>
    </ligand>
</feature>
<dbReference type="InterPro" id="IPR007760">
    <property type="entry name" value="Mn_catalase"/>
</dbReference>
<dbReference type="EMBL" id="QUSM01000002">
    <property type="protein sequence ID" value="RGD75449.1"/>
    <property type="molecule type" value="Genomic_DNA"/>
</dbReference>
<dbReference type="SUPFAM" id="SSF47240">
    <property type="entry name" value="Ferritin-like"/>
    <property type="match status" value="1"/>
</dbReference>
<evidence type="ECO:0000256" key="1">
    <source>
        <dbReference type="ARBA" id="ARBA00007644"/>
    </source>
</evidence>
<feature type="binding site" evidence="2">
    <location>
        <position position="169"/>
    </location>
    <ligand>
        <name>Mn(2+)</name>
        <dbReference type="ChEBI" id="CHEBI:29035"/>
        <label>1</label>
    </ligand>
</feature>
<feature type="binding site" evidence="2">
    <location>
        <position position="65"/>
    </location>
    <ligand>
        <name>Mn(2+)</name>
        <dbReference type="ChEBI" id="CHEBI:29035"/>
        <label>1</label>
    </ligand>
</feature>
<evidence type="ECO:0000256" key="2">
    <source>
        <dbReference type="PIRSR" id="PIRSR607760-1"/>
    </source>
</evidence>
<dbReference type="GO" id="GO:0046872">
    <property type="term" value="F:metal ion binding"/>
    <property type="evidence" value="ECO:0007669"/>
    <property type="project" value="UniProtKB-KW"/>
</dbReference>
<comment type="similarity">
    <text evidence="1">Belongs to the manganese catalase family.</text>
</comment>
<accession>A0A3E3E2Q7</accession>
<name>A0A3E3E2Q7_9FIRM</name>
<dbReference type="InterPro" id="IPR039377">
    <property type="entry name" value="Mn_catalase_dom"/>
</dbReference>
<reference evidence="4 5" key="1">
    <citation type="submission" date="2018-08" db="EMBL/GenBank/DDBJ databases">
        <title>A genome reference for cultivated species of the human gut microbiota.</title>
        <authorList>
            <person name="Zou Y."/>
            <person name="Xue W."/>
            <person name="Luo G."/>
        </authorList>
    </citation>
    <scope>NUCLEOTIDE SEQUENCE [LARGE SCALE GENOMIC DNA]</scope>
    <source>
        <strain evidence="4 5">AM25-6</strain>
    </source>
</reference>
<gene>
    <name evidence="4" type="ORF">DW687_03750</name>
</gene>
<protein>
    <submittedName>
        <fullName evidence="4">Manganese catalase family protein</fullName>
    </submittedName>
</protein>
<keyword evidence="2" id="KW-0464">Manganese</keyword>
<dbReference type="Proteomes" id="UP000261212">
    <property type="component" value="Unassembled WGS sequence"/>
</dbReference>
<feature type="binding site" evidence="2">
    <location>
        <position position="136"/>
    </location>
    <ligand>
        <name>Mn(2+)</name>
        <dbReference type="ChEBI" id="CHEBI:29035"/>
        <label>1</label>
    </ligand>
</feature>